<keyword evidence="3" id="KW-1185">Reference proteome</keyword>
<dbReference type="PANTHER" id="PTHR35179:SF2">
    <property type="entry name" value="START DOMAIN-CONTAINING PROTEIN"/>
    <property type="match status" value="1"/>
</dbReference>
<gene>
    <name evidence="2" type="ORF">POSPLADRAFT_1061814</name>
</gene>
<name>A0A1X6ML67_9APHY</name>
<dbReference type="Proteomes" id="UP000194127">
    <property type="component" value="Unassembled WGS sequence"/>
</dbReference>
<evidence type="ECO:0000313" key="3">
    <source>
        <dbReference type="Proteomes" id="UP000194127"/>
    </source>
</evidence>
<accession>A0A1X6ML67</accession>
<reference evidence="2 3" key="1">
    <citation type="submission" date="2017-04" db="EMBL/GenBank/DDBJ databases">
        <title>Genome Sequence of the Model Brown-Rot Fungus Postia placenta SB12.</title>
        <authorList>
            <consortium name="DOE Joint Genome Institute"/>
            <person name="Gaskell J."/>
            <person name="Kersten P."/>
            <person name="Larrondo L.F."/>
            <person name="Canessa P."/>
            <person name="Martinez D."/>
            <person name="Hibbett D."/>
            <person name="Schmoll M."/>
            <person name="Kubicek C.P."/>
            <person name="Martinez A.T."/>
            <person name="Yadav J."/>
            <person name="Master E."/>
            <person name="Magnuson J.K."/>
            <person name="James T."/>
            <person name="Yaver D."/>
            <person name="Berka R."/>
            <person name="Labutti K."/>
            <person name="Lipzen A."/>
            <person name="Aerts A."/>
            <person name="Barry K."/>
            <person name="Henrissat B."/>
            <person name="Blanchette R."/>
            <person name="Grigoriev I."/>
            <person name="Cullen D."/>
        </authorList>
    </citation>
    <scope>NUCLEOTIDE SEQUENCE [LARGE SCALE GENOMIC DNA]</scope>
    <source>
        <strain evidence="2 3">MAD-698-R-SB12</strain>
    </source>
</reference>
<evidence type="ECO:0000256" key="1">
    <source>
        <dbReference type="SAM" id="MobiDB-lite"/>
    </source>
</evidence>
<feature type="compositionally biased region" description="Polar residues" evidence="1">
    <location>
        <begin position="1"/>
        <end position="25"/>
    </location>
</feature>
<dbReference type="RefSeq" id="XP_024333909.1">
    <property type="nucleotide sequence ID" value="XM_024481434.1"/>
</dbReference>
<dbReference type="PANTHER" id="PTHR35179">
    <property type="entry name" value="PROTEIN CBG02620"/>
    <property type="match status" value="1"/>
</dbReference>
<evidence type="ECO:0000313" key="2">
    <source>
        <dbReference type="EMBL" id="OSX57115.1"/>
    </source>
</evidence>
<organism evidence="2 3">
    <name type="scientific">Postia placenta MAD-698-R-SB12</name>
    <dbReference type="NCBI Taxonomy" id="670580"/>
    <lineage>
        <taxon>Eukaryota</taxon>
        <taxon>Fungi</taxon>
        <taxon>Dikarya</taxon>
        <taxon>Basidiomycota</taxon>
        <taxon>Agaricomycotina</taxon>
        <taxon>Agaricomycetes</taxon>
        <taxon>Polyporales</taxon>
        <taxon>Adustoporiaceae</taxon>
        <taxon>Rhodonia</taxon>
    </lineage>
</organism>
<dbReference type="STRING" id="670580.A0A1X6ML67"/>
<sequence>MSSKAPQRGRSSSGQHGRNAGGTSTSERKIQRRDISEGLIVPPIGTLDKPEATAGEDIVLKDVTHVGSYNWTNAKKPTIIVPGSPSIWRDRPLPFTIAPDKGIQFMDQNAFRMPSSPLYPLFRAVDVVAEENGRSVIWPEVDFVTDRNGLRKLLRWINNTADPFRIDMQLAGRRTVLLSRWEKQARVWADGKGYGFQFEKESTRKAPGCENGTSHHSIVKYDLGGLIIVVRFEVDACISERSDLGSPASSDIDNLAHTLSGVSVSTPTQPASIGIRASTTKLDVIKAGQRVPPNSVIEMTTMTTMTAKSGNKWRDRYAQLYLSQTPHYYIAMHRNGEFYEITKHRLGSKELEPEHKEAQGGFRRLRVLLEMIQDLVVEHGSTTMLSLVYRDKKLEIFKRDDQQGVVPDDVLVRFNV</sequence>
<dbReference type="OrthoDB" id="420564at2759"/>
<proteinExistence type="predicted"/>
<dbReference type="GeneID" id="36326384"/>
<protein>
    <recommendedName>
        <fullName evidence="4">Geranylgeranyl pyrophosphate synthetase</fullName>
    </recommendedName>
</protein>
<evidence type="ECO:0008006" key="4">
    <source>
        <dbReference type="Google" id="ProtNLM"/>
    </source>
</evidence>
<dbReference type="AlphaFoldDB" id="A0A1X6ML67"/>
<feature type="region of interest" description="Disordered" evidence="1">
    <location>
        <begin position="1"/>
        <end position="35"/>
    </location>
</feature>
<feature type="compositionally biased region" description="Basic and acidic residues" evidence="1">
    <location>
        <begin position="26"/>
        <end position="35"/>
    </location>
</feature>
<dbReference type="EMBL" id="KZ110609">
    <property type="protein sequence ID" value="OSX57115.1"/>
    <property type="molecule type" value="Genomic_DNA"/>
</dbReference>